<dbReference type="InterPro" id="IPR003442">
    <property type="entry name" value="T6A_TsaE"/>
</dbReference>
<dbReference type="Pfam" id="PF02367">
    <property type="entry name" value="TsaE"/>
    <property type="match status" value="1"/>
</dbReference>
<comment type="similarity">
    <text evidence="2">Belongs to the TsaE family.</text>
</comment>
<dbReference type="GO" id="GO:0046872">
    <property type="term" value="F:metal ion binding"/>
    <property type="evidence" value="ECO:0007669"/>
    <property type="project" value="UniProtKB-KW"/>
</dbReference>
<keyword evidence="8" id="KW-0067">ATP-binding</keyword>
<keyword evidence="6" id="KW-0479">Metal-binding</keyword>
<evidence type="ECO:0000256" key="6">
    <source>
        <dbReference type="ARBA" id="ARBA00022723"/>
    </source>
</evidence>
<organism evidence="11">
    <name type="scientific">uncultured bacterium contig00060</name>
    <dbReference type="NCBI Taxonomy" id="1181543"/>
    <lineage>
        <taxon>Bacteria</taxon>
        <taxon>environmental samples</taxon>
    </lineage>
</organism>
<reference evidence="11" key="1">
    <citation type="submission" date="2012-03" db="EMBL/GenBank/DDBJ databases">
        <title>Functional metagenomics reveals considerable lignocellulase gene clusters in the gut microbiome of a wood-feeding higher termite.</title>
        <authorList>
            <person name="Liu N."/>
        </authorList>
    </citation>
    <scope>NUCLEOTIDE SEQUENCE</scope>
</reference>
<name>A0A806KER8_9BACT</name>
<keyword evidence="5" id="KW-0819">tRNA processing</keyword>
<sequence length="151" mass="16501">MKWKPREGFLIKLVSASPQETFNIGQRIAALLSQGSVIALKGVLGSGKTHLTKGIASGLGINENITSPTYTIISEYQIDDLKLYHIDAYRLNNDKDFEDIGGPEIINSNGISVIEWSDRITKSIPKTSITISLEITGNSSRLITLNGIEKL</sequence>
<keyword evidence="4" id="KW-0963">Cytoplasm</keyword>
<proteinExistence type="inferred from homology"/>
<dbReference type="PANTHER" id="PTHR33540">
    <property type="entry name" value="TRNA THREONYLCARBAMOYLADENOSINE BIOSYNTHESIS PROTEIN TSAE"/>
    <property type="match status" value="1"/>
</dbReference>
<dbReference type="PANTHER" id="PTHR33540:SF2">
    <property type="entry name" value="TRNA THREONYLCARBAMOYLADENOSINE BIOSYNTHESIS PROTEIN TSAE"/>
    <property type="match status" value="1"/>
</dbReference>
<dbReference type="GO" id="GO:0005737">
    <property type="term" value="C:cytoplasm"/>
    <property type="evidence" value="ECO:0007669"/>
    <property type="project" value="UniProtKB-SubCell"/>
</dbReference>
<dbReference type="Gene3D" id="3.40.50.300">
    <property type="entry name" value="P-loop containing nucleotide triphosphate hydrolases"/>
    <property type="match status" value="1"/>
</dbReference>
<dbReference type="NCBIfam" id="TIGR00150">
    <property type="entry name" value="T6A_YjeE"/>
    <property type="match status" value="1"/>
</dbReference>
<protein>
    <recommendedName>
        <fullName evidence="3">tRNA threonylcarbamoyladenosine biosynthesis protein TsaE</fullName>
    </recommendedName>
    <alternativeName>
        <fullName evidence="10">t(6)A37 threonylcarbamoyladenosine biosynthesis protein TsaE</fullName>
    </alternativeName>
</protein>
<dbReference type="AlphaFoldDB" id="A0A806KER8"/>
<comment type="subcellular location">
    <subcellularLocation>
        <location evidence="1">Cytoplasm</location>
    </subcellularLocation>
</comment>
<evidence type="ECO:0000256" key="1">
    <source>
        <dbReference type="ARBA" id="ARBA00004496"/>
    </source>
</evidence>
<dbReference type="SUPFAM" id="SSF52540">
    <property type="entry name" value="P-loop containing nucleoside triphosphate hydrolases"/>
    <property type="match status" value="1"/>
</dbReference>
<keyword evidence="9" id="KW-0460">Magnesium</keyword>
<evidence type="ECO:0000256" key="10">
    <source>
        <dbReference type="ARBA" id="ARBA00032441"/>
    </source>
</evidence>
<evidence type="ECO:0000256" key="3">
    <source>
        <dbReference type="ARBA" id="ARBA00019010"/>
    </source>
</evidence>
<accession>A0A806KER8</accession>
<dbReference type="InterPro" id="IPR027417">
    <property type="entry name" value="P-loop_NTPase"/>
</dbReference>
<evidence type="ECO:0000256" key="5">
    <source>
        <dbReference type="ARBA" id="ARBA00022694"/>
    </source>
</evidence>
<evidence type="ECO:0000256" key="8">
    <source>
        <dbReference type="ARBA" id="ARBA00022840"/>
    </source>
</evidence>
<evidence type="ECO:0000256" key="7">
    <source>
        <dbReference type="ARBA" id="ARBA00022741"/>
    </source>
</evidence>
<evidence type="ECO:0000256" key="2">
    <source>
        <dbReference type="ARBA" id="ARBA00007599"/>
    </source>
</evidence>
<evidence type="ECO:0000256" key="9">
    <source>
        <dbReference type="ARBA" id="ARBA00022842"/>
    </source>
</evidence>
<dbReference type="GO" id="GO:0005524">
    <property type="term" value="F:ATP binding"/>
    <property type="evidence" value="ECO:0007669"/>
    <property type="project" value="UniProtKB-KW"/>
</dbReference>
<evidence type="ECO:0000313" key="11">
    <source>
        <dbReference type="EMBL" id="AGS53147.1"/>
    </source>
</evidence>
<dbReference type="GO" id="GO:0002949">
    <property type="term" value="P:tRNA threonylcarbamoyladenosine modification"/>
    <property type="evidence" value="ECO:0007669"/>
    <property type="project" value="InterPro"/>
</dbReference>
<dbReference type="EMBL" id="JQ844223">
    <property type="protein sequence ID" value="AGS53147.1"/>
    <property type="molecule type" value="Genomic_DNA"/>
</dbReference>
<evidence type="ECO:0000256" key="4">
    <source>
        <dbReference type="ARBA" id="ARBA00022490"/>
    </source>
</evidence>
<keyword evidence="7" id="KW-0547">Nucleotide-binding</keyword>